<evidence type="ECO:0000256" key="11">
    <source>
        <dbReference type="ARBA" id="ARBA00023004"/>
    </source>
</evidence>
<feature type="binding site" evidence="16">
    <location>
        <position position="95"/>
    </location>
    <ligand>
        <name>Ca(2+)</name>
        <dbReference type="ChEBI" id="CHEBI:29108"/>
        <label>1</label>
    </ligand>
</feature>
<feature type="domain" description="Plant heme peroxidase family profile" evidence="20">
    <location>
        <begin position="50"/>
        <end position="362"/>
    </location>
</feature>
<evidence type="ECO:0000256" key="3">
    <source>
        <dbReference type="ARBA" id="ARBA00012313"/>
    </source>
</evidence>
<dbReference type="InterPro" id="IPR019793">
    <property type="entry name" value="Peroxidases_heam-ligand_BS"/>
</dbReference>
<feature type="binding site" evidence="16">
    <location>
        <position position="281"/>
    </location>
    <ligand>
        <name>Ca(2+)</name>
        <dbReference type="ChEBI" id="CHEBI:29108"/>
        <label>2</label>
    </ligand>
</feature>
<dbReference type="SUPFAM" id="SSF48113">
    <property type="entry name" value="Heme-dependent peroxidases"/>
    <property type="match status" value="3"/>
</dbReference>
<evidence type="ECO:0000313" key="22">
    <source>
        <dbReference type="Proteomes" id="UP000583929"/>
    </source>
</evidence>
<feature type="chain" id="PRO_5029602936" description="peroxidase" evidence="19">
    <location>
        <begin position="28"/>
        <end position="633"/>
    </location>
</feature>
<dbReference type="GO" id="GO:0042744">
    <property type="term" value="P:hydrogen peroxide catabolic process"/>
    <property type="evidence" value="ECO:0007669"/>
    <property type="project" value="UniProtKB-KW"/>
</dbReference>
<evidence type="ECO:0000313" key="21">
    <source>
        <dbReference type="EMBL" id="KAF4393749.1"/>
    </source>
</evidence>
<dbReference type="Pfam" id="PF00141">
    <property type="entry name" value="peroxidase"/>
    <property type="match status" value="3"/>
</dbReference>
<proteinExistence type="inferred from homology"/>
<keyword evidence="8 19" id="KW-0732">Signal</keyword>
<feature type="binding site" evidence="16">
    <location>
        <position position="92"/>
    </location>
    <ligand>
        <name>Ca(2+)</name>
        <dbReference type="ChEBI" id="CHEBI:29108"/>
        <label>1</label>
    </ligand>
</feature>
<comment type="similarity">
    <text evidence="2">Belongs to the peroxidase family. Ascorbate peroxidase subfamily.</text>
</comment>
<dbReference type="FunFam" id="1.10.420.10:FF:000010">
    <property type="entry name" value="Peroxidase"/>
    <property type="match status" value="1"/>
</dbReference>
<sequence length="633" mass="70445">MKMRRNNIHTILVLVSLMAVVITSVVGDDDHENDGDDDYKDIYKNHGGVGLRMNFYGKSCKTLEKTVRDITWAKVSADPTMAAKLLRLHYHDCFVRGCDASILIDPLNSDDNTTEKNAIQNRSVKGYEVIDEIKEKLTTECPDAQISCADIVALTARDAVSYPNKKPLWPVFTGRRDGRVSLATEASRDLPSASSNFNTLSTHFARFNLDETDLVALSGAHTLGVTHCPLMFRRLYNFTGNGDTDPALDPDYATMLKATCPPPANPRTTVEMDPGSSLIFDSHYYDGVTRNQGAFSSDAALLTNPLAARLVESFRDFDTFKSAFARSMVHMGAIDILTVVSGRDYDDDHHQEKGGNNKGDYRHMYKNHGGVGLRMNFYGKSCKTLEKTVRDITWAKDYATELMAKCPPPANPRTTVEMDPKSSLSFDSHYYVGLTEYKGAFSSDAALLTNRRAARLVRSFRDFNTFKMAFGRSMVHMGAIGVLTGCTTSPEKETDPALNQDYATELMAKCPPPANPRTTVKMDAKSSLSFDSYYYVGLTEYKGAFSSDAALLTNRRAARLVRSFRDFNTFKIAFGRSMVHMGATGVLTGDEGEIRTNCRIAGEPFNLRRSKLDTFYEESAEEEEDEEQAIDTR</sequence>
<dbReference type="PRINTS" id="PR00458">
    <property type="entry name" value="PEROXIDASE"/>
</dbReference>
<evidence type="ECO:0000256" key="9">
    <source>
        <dbReference type="ARBA" id="ARBA00022837"/>
    </source>
</evidence>
<feature type="active site" description="Proton acceptor" evidence="14">
    <location>
        <position position="91"/>
    </location>
</feature>
<evidence type="ECO:0000256" key="15">
    <source>
        <dbReference type="PIRSR" id="PIRSR600823-2"/>
    </source>
</evidence>
<evidence type="ECO:0000256" key="17">
    <source>
        <dbReference type="PIRSR" id="PIRSR600823-4"/>
    </source>
</evidence>
<evidence type="ECO:0000256" key="10">
    <source>
        <dbReference type="ARBA" id="ARBA00023002"/>
    </source>
</evidence>
<feature type="signal peptide" evidence="19">
    <location>
        <begin position="1"/>
        <end position="27"/>
    </location>
</feature>
<comment type="catalytic activity">
    <reaction evidence="1">
        <text>2 a phenolic donor + H2O2 = 2 a phenolic radical donor + 2 H2O</text>
        <dbReference type="Rhea" id="RHEA:56136"/>
        <dbReference type="ChEBI" id="CHEBI:15377"/>
        <dbReference type="ChEBI" id="CHEBI:16240"/>
        <dbReference type="ChEBI" id="CHEBI:139520"/>
        <dbReference type="ChEBI" id="CHEBI:139521"/>
        <dbReference type="EC" id="1.11.1.7"/>
    </reaction>
</comment>
<evidence type="ECO:0000256" key="5">
    <source>
        <dbReference type="ARBA" id="ARBA00022559"/>
    </source>
</evidence>
<dbReference type="Proteomes" id="UP000583929">
    <property type="component" value="Unassembled WGS sequence"/>
</dbReference>
<feature type="binding site" description="axial binding residue" evidence="16">
    <location>
        <position position="221"/>
    </location>
    <ligand>
        <name>heme b</name>
        <dbReference type="ChEBI" id="CHEBI:60344"/>
    </ligand>
    <ligandPart>
        <name>Fe</name>
        <dbReference type="ChEBI" id="CHEBI:18248"/>
    </ligandPart>
</feature>
<keyword evidence="9 16" id="KW-0106">Calcium</keyword>
<feature type="binding site" evidence="16">
    <location>
        <position position="99"/>
    </location>
    <ligand>
        <name>Ca(2+)</name>
        <dbReference type="ChEBI" id="CHEBI:29108"/>
        <label>1</label>
    </ligand>
</feature>
<dbReference type="GO" id="GO:0140825">
    <property type="term" value="F:lactoperoxidase activity"/>
    <property type="evidence" value="ECO:0007669"/>
    <property type="project" value="UniProtKB-EC"/>
</dbReference>
<keyword evidence="7 16" id="KW-0479">Metal-binding</keyword>
<dbReference type="InterPro" id="IPR033905">
    <property type="entry name" value="Secretory_peroxidase"/>
</dbReference>
<keyword evidence="11 16" id="KW-0408">Iron</keyword>
<evidence type="ECO:0000256" key="13">
    <source>
        <dbReference type="ARBA" id="ARBA00023324"/>
    </source>
</evidence>
<feature type="binding site" evidence="16">
    <location>
        <position position="97"/>
    </location>
    <ligand>
        <name>Ca(2+)</name>
        <dbReference type="ChEBI" id="CHEBI:29108"/>
        <label>1</label>
    </ligand>
</feature>
<feature type="binding site" evidence="16">
    <location>
        <position position="273"/>
    </location>
    <ligand>
        <name>Ca(2+)</name>
        <dbReference type="ChEBI" id="CHEBI:29108"/>
        <label>2</label>
    </ligand>
</feature>
<dbReference type="Gene3D" id="1.10.420.10">
    <property type="entry name" value="Peroxidase, domain 2"/>
    <property type="match status" value="3"/>
</dbReference>
<dbReference type="InterPro" id="IPR002016">
    <property type="entry name" value="Haem_peroxidase"/>
</dbReference>
<dbReference type="Gene3D" id="1.10.520.10">
    <property type="match status" value="1"/>
</dbReference>
<feature type="binding site" evidence="16">
    <location>
        <position position="222"/>
    </location>
    <ligand>
        <name>Ca(2+)</name>
        <dbReference type="ChEBI" id="CHEBI:29108"/>
        <label>2</label>
    </ligand>
</feature>
<evidence type="ECO:0000256" key="4">
    <source>
        <dbReference type="ARBA" id="ARBA00022525"/>
    </source>
</evidence>
<dbReference type="GO" id="GO:0006979">
    <property type="term" value="P:response to oxidative stress"/>
    <property type="evidence" value="ECO:0007669"/>
    <property type="project" value="InterPro"/>
</dbReference>
<feature type="domain" description="Plant heme peroxidase family profile" evidence="20">
    <location>
        <begin position="486"/>
        <end position="602"/>
    </location>
</feature>
<evidence type="ECO:0000259" key="20">
    <source>
        <dbReference type="PROSITE" id="PS50873"/>
    </source>
</evidence>
<keyword evidence="6" id="KW-0349">Heme</keyword>
<evidence type="ECO:0000256" key="7">
    <source>
        <dbReference type="ARBA" id="ARBA00022723"/>
    </source>
</evidence>
<feature type="site" description="Transition state stabilizer" evidence="17">
    <location>
        <position position="87"/>
    </location>
</feature>
<dbReference type="GO" id="GO:0046872">
    <property type="term" value="F:metal ion binding"/>
    <property type="evidence" value="ECO:0007669"/>
    <property type="project" value="UniProtKB-KW"/>
</dbReference>
<dbReference type="EMBL" id="JAATIQ010000048">
    <property type="protein sequence ID" value="KAF4393749.1"/>
    <property type="molecule type" value="Genomic_DNA"/>
</dbReference>
<evidence type="ECO:0000256" key="8">
    <source>
        <dbReference type="ARBA" id="ARBA00022729"/>
    </source>
</evidence>
<protein>
    <recommendedName>
        <fullName evidence="3">peroxidase</fullName>
        <ecNumber evidence="3">1.11.1.7</ecNumber>
    </recommendedName>
</protein>
<accession>A0A7J6HGV8</accession>
<name>A0A7J6HGV8_CANSA</name>
<comment type="caution">
    <text evidence="21">The sequence shown here is derived from an EMBL/GenBank/DDBJ whole genome shotgun (WGS) entry which is preliminary data.</text>
</comment>
<keyword evidence="4" id="KW-0964">Secreted</keyword>
<evidence type="ECO:0000256" key="1">
    <source>
        <dbReference type="ARBA" id="ARBA00000189"/>
    </source>
</evidence>
<evidence type="ECO:0000256" key="12">
    <source>
        <dbReference type="ARBA" id="ARBA00023157"/>
    </source>
</evidence>
<dbReference type="CDD" id="cd00693">
    <property type="entry name" value="secretory_peroxidase"/>
    <property type="match status" value="1"/>
</dbReference>
<comment type="cofactor">
    <cofactor evidence="16">
        <name>Ca(2+)</name>
        <dbReference type="ChEBI" id="CHEBI:29108"/>
    </cofactor>
    <text evidence="16">Binds 2 calcium ions per subunit.</text>
</comment>
<evidence type="ECO:0000256" key="6">
    <source>
        <dbReference type="ARBA" id="ARBA00022617"/>
    </source>
</evidence>
<dbReference type="EC" id="1.11.1.7" evidence="3"/>
<feature type="disulfide bond" evidence="18">
    <location>
        <begin position="228"/>
        <end position="260"/>
    </location>
</feature>
<dbReference type="PANTHER" id="PTHR31235">
    <property type="entry name" value="PEROXIDASE 25-RELATED"/>
    <property type="match status" value="1"/>
</dbReference>
<feature type="disulfide bond" evidence="18">
    <location>
        <begin position="93"/>
        <end position="98"/>
    </location>
</feature>
<keyword evidence="5" id="KW-0575">Peroxidase</keyword>
<dbReference type="GO" id="GO:0020037">
    <property type="term" value="F:heme binding"/>
    <property type="evidence" value="ECO:0007669"/>
    <property type="project" value="InterPro"/>
</dbReference>
<evidence type="ECO:0000256" key="16">
    <source>
        <dbReference type="PIRSR" id="PIRSR600823-3"/>
    </source>
</evidence>
<reference evidence="21 22" key="1">
    <citation type="journal article" date="2020" name="bioRxiv">
        <title>Sequence and annotation of 42 cannabis genomes reveals extensive copy number variation in cannabinoid synthesis and pathogen resistance genes.</title>
        <authorList>
            <person name="Mckernan K.J."/>
            <person name="Helbert Y."/>
            <person name="Kane L.T."/>
            <person name="Ebling H."/>
            <person name="Zhang L."/>
            <person name="Liu B."/>
            <person name="Eaton Z."/>
            <person name="Mclaughlin S."/>
            <person name="Kingan S."/>
            <person name="Baybayan P."/>
            <person name="Concepcion G."/>
            <person name="Jordan M."/>
            <person name="Riva A."/>
            <person name="Barbazuk W."/>
            <person name="Harkins T."/>
        </authorList>
    </citation>
    <scope>NUCLEOTIDE SEQUENCE [LARGE SCALE GENOMIC DNA]</scope>
    <source>
        <strain evidence="22">cv. Jamaican Lion 4</strain>
        <tissue evidence="21">Leaf</tissue>
    </source>
</reference>
<feature type="non-terminal residue" evidence="21">
    <location>
        <position position="633"/>
    </location>
</feature>
<keyword evidence="13" id="KW-0376">Hydrogen peroxide</keyword>
<dbReference type="InterPro" id="IPR000823">
    <property type="entry name" value="Peroxidase_pln"/>
</dbReference>
<dbReference type="PRINTS" id="PR00461">
    <property type="entry name" value="PLPEROXIDASE"/>
</dbReference>
<evidence type="ECO:0000256" key="14">
    <source>
        <dbReference type="PIRSR" id="PIRSR600823-1"/>
    </source>
</evidence>
<evidence type="ECO:0000256" key="2">
    <source>
        <dbReference type="ARBA" id="ARBA00006873"/>
    </source>
</evidence>
<dbReference type="PROSITE" id="PS50873">
    <property type="entry name" value="PEROXIDASE_4"/>
    <property type="match status" value="3"/>
</dbReference>
<keyword evidence="12 18" id="KW-1015">Disulfide bond</keyword>
<feature type="binding site" evidence="15">
    <location>
        <position position="191"/>
    </location>
    <ligand>
        <name>substrate</name>
    </ligand>
</feature>
<keyword evidence="22" id="KW-1185">Reference proteome</keyword>
<comment type="cofactor">
    <cofactor evidence="16">
        <name>heme b</name>
        <dbReference type="ChEBI" id="CHEBI:60344"/>
    </cofactor>
    <text evidence="16">Binds 1 heme b (iron(II)-protoporphyrin IX) group per subunit.</text>
</comment>
<feature type="disulfide bond" evidence="18">
    <location>
        <begin position="60"/>
        <end position="141"/>
    </location>
</feature>
<dbReference type="InterPro" id="IPR010255">
    <property type="entry name" value="Haem_peroxidase_sf"/>
</dbReference>
<feature type="binding site" evidence="16">
    <location>
        <position position="101"/>
    </location>
    <ligand>
        <name>Ca(2+)</name>
        <dbReference type="ChEBI" id="CHEBI:29108"/>
        <label>1</label>
    </ligand>
</feature>
<dbReference type="PROSITE" id="PS00435">
    <property type="entry name" value="PEROXIDASE_1"/>
    <property type="match status" value="1"/>
</dbReference>
<evidence type="ECO:0000256" key="18">
    <source>
        <dbReference type="PIRSR" id="PIRSR600823-5"/>
    </source>
</evidence>
<feature type="domain" description="Plant heme peroxidase family profile" evidence="20">
    <location>
        <begin position="382"/>
        <end position="485"/>
    </location>
</feature>
<evidence type="ECO:0000256" key="19">
    <source>
        <dbReference type="SAM" id="SignalP"/>
    </source>
</evidence>
<feature type="binding site" evidence="16">
    <location>
        <position position="115"/>
    </location>
    <ligand>
        <name>Ca(2+)</name>
        <dbReference type="ChEBI" id="CHEBI:29108"/>
        <label>1</label>
    </ligand>
</feature>
<keyword evidence="10" id="KW-0560">Oxidoreductase</keyword>
<gene>
    <name evidence="21" type="ORF">G4B88_007735</name>
</gene>
<dbReference type="AlphaFoldDB" id="A0A7J6HGV8"/>
<organism evidence="21 22">
    <name type="scientific">Cannabis sativa</name>
    <name type="common">Hemp</name>
    <name type="synonym">Marijuana</name>
    <dbReference type="NCBI Taxonomy" id="3483"/>
    <lineage>
        <taxon>Eukaryota</taxon>
        <taxon>Viridiplantae</taxon>
        <taxon>Streptophyta</taxon>
        <taxon>Embryophyta</taxon>
        <taxon>Tracheophyta</taxon>
        <taxon>Spermatophyta</taxon>
        <taxon>Magnoliopsida</taxon>
        <taxon>eudicotyledons</taxon>
        <taxon>Gunneridae</taxon>
        <taxon>Pentapetalae</taxon>
        <taxon>rosids</taxon>
        <taxon>fabids</taxon>
        <taxon>Rosales</taxon>
        <taxon>Cannabaceae</taxon>
        <taxon>Cannabis</taxon>
    </lineage>
</organism>